<gene>
    <name evidence="3" type="ORF">G0U57_011089</name>
</gene>
<dbReference type="OrthoDB" id="568502at2759"/>
<organism evidence="3 4">
    <name type="scientific">Chelydra serpentina</name>
    <name type="common">Snapping turtle</name>
    <name type="synonym">Testudo serpentina</name>
    <dbReference type="NCBI Taxonomy" id="8475"/>
    <lineage>
        <taxon>Eukaryota</taxon>
        <taxon>Metazoa</taxon>
        <taxon>Chordata</taxon>
        <taxon>Craniata</taxon>
        <taxon>Vertebrata</taxon>
        <taxon>Euteleostomi</taxon>
        <taxon>Archelosauria</taxon>
        <taxon>Testudinata</taxon>
        <taxon>Testudines</taxon>
        <taxon>Cryptodira</taxon>
        <taxon>Durocryptodira</taxon>
        <taxon>Americhelydia</taxon>
        <taxon>Chelydroidea</taxon>
        <taxon>Chelydridae</taxon>
        <taxon>Chelydra</taxon>
    </lineage>
</organism>
<feature type="region of interest" description="Disordered" evidence="2">
    <location>
        <begin position="160"/>
        <end position="194"/>
    </location>
</feature>
<dbReference type="PANTHER" id="PTHR46725">
    <property type="entry name" value="COILED-COIL DOMAIN-CONTAINING PROTEIN 57"/>
    <property type="match status" value="1"/>
</dbReference>
<dbReference type="GO" id="GO:0005814">
    <property type="term" value="C:centriole"/>
    <property type="evidence" value="ECO:0007669"/>
    <property type="project" value="TreeGrafter"/>
</dbReference>
<dbReference type="GO" id="GO:0060271">
    <property type="term" value="P:cilium assembly"/>
    <property type="evidence" value="ECO:0007669"/>
    <property type="project" value="TreeGrafter"/>
</dbReference>
<feature type="non-terminal residue" evidence="3">
    <location>
        <position position="1"/>
    </location>
</feature>
<dbReference type="GO" id="GO:0045931">
    <property type="term" value="P:positive regulation of mitotic cell cycle"/>
    <property type="evidence" value="ECO:0007669"/>
    <property type="project" value="TreeGrafter"/>
</dbReference>
<dbReference type="InterPro" id="IPR042481">
    <property type="entry name" value="CCDC57"/>
</dbReference>
<reference evidence="3 4" key="1">
    <citation type="journal article" date="2020" name="G3 (Bethesda)">
        <title>Draft Genome of the Common Snapping Turtle, Chelydra serpentina, a Model for Phenotypic Plasticity in Reptiles.</title>
        <authorList>
            <person name="Das D."/>
            <person name="Singh S.K."/>
            <person name="Bierstedt J."/>
            <person name="Erickson A."/>
            <person name="Galli G.L.J."/>
            <person name="Crossley D.A. 2nd"/>
            <person name="Rhen T."/>
        </authorList>
    </citation>
    <scope>NUCLEOTIDE SEQUENCE [LARGE SCALE GENOMIC DNA]</scope>
    <source>
        <strain evidence="3">KW</strain>
    </source>
</reference>
<evidence type="ECO:0000256" key="2">
    <source>
        <dbReference type="SAM" id="MobiDB-lite"/>
    </source>
</evidence>
<accession>A0A8T1T7N4</accession>
<evidence type="ECO:0000313" key="3">
    <source>
        <dbReference type="EMBL" id="KAG6936805.1"/>
    </source>
</evidence>
<feature type="coiled-coil region" evidence="1">
    <location>
        <begin position="35"/>
        <end position="62"/>
    </location>
</feature>
<dbReference type="GO" id="GO:0005876">
    <property type="term" value="C:spindle microtubule"/>
    <property type="evidence" value="ECO:0007669"/>
    <property type="project" value="TreeGrafter"/>
</dbReference>
<protein>
    <submittedName>
        <fullName evidence="3">Coiled-coil domain containing 57</fullName>
    </submittedName>
</protein>
<evidence type="ECO:0000256" key="1">
    <source>
        <dbReference type="SAM" id="Coils"/>
    </source>
</evidence>
<sequence>GSVIKGLQEEIVDLRRQLSEVGSGDGPHQCMNCSAQEMQNKLKEAVRKISILSQEKQQLIEMGNRLRAELGVVSKEGALYPKELANEAQHRLSALEHLQYQLTTQELQYAQRQCFSRLTSMIAFPSSIESLSDENVPSTYGEGAELPQVQVQLESSVTNCSPGQQKECKSSETNQSQQFSRESTSQSQQAWMSSSGVHSSLQDIWQILDMGSSPSILSPQSNIDQGKQD</sequence>
<keyword evidence="4" id="KW-1185">Reference proteome</keyword>
<dbReference type="PANTHER" id="PTHR46725:SF1">
    <property type="entry name" value="COILED-COIL DOMAIN-CONTAINING PROTEIN 57"/>
    <property type="match status" value="1"/>
</dbReference>
<name>A0A8T1T7N4_CHESE</name>
<dbReference type="GO" id="GO:0007020">
    <property type="term" value="P:microtubule nucleation"/>
    <property type="evidence" value="ECO:0007669"/>
    <property type="project" value="TreeGrafter"/>
</dbReference>
<dbReference type="Proteomes" id="UP000765507">
    <property type="component" value="Unassembled WGS sequence"/>
</dbReference>
<evidence type="ECO:0000313" key="4">
    <source>
        <dbReference type="Proteomes" id="UP000765507"/>
    </source>
</evidence>
<dbReference type="AlphaFoldDB" id="A0A8T1T7N4"/>
<dbReference type="GO" id="GO:0034451">
    <property type="term" value="C:centriolar satellite"/>
    <property type="evidence" value="ECO:0007669"/>
    <property type="project" value="TreeGrafter"/>
</dbReference>
<proteinExistence type="predicted"/>
<feature type="compositionally biased region" description="Polar residues" evidence="2">
    <location>
        <begin position="171"/>
        <end position="194"/>
    </location>
</feature>
<dbReference type="EMBL" id="JAHGAV010000029">
    <property type="protein sequence ID" value="KAG6936805.1"/>
    <property type="molecule type" value="Genomic_DNA"/>
</dbReference>
<keyword evidence="1" id="KW-0175">Coiled coil</keyword>
<comment type="caution">
    <text evidence="3">The sequence shown here is derived from an EMBL/GenBank/DDBJ whole genome shotgun (WGS) entry which is preliminary data.</text>
</comment>
<dbReference type="GO" id="GO:0007099">
    <property type="term" value="P:centriole replication"/>
    <property type="evidence" value="ECO:0007669"/>
    <property type="project" value="TreeGrafter"/>
</dbReference>